<feature type="binding site" evidence="11">
    <location>
        <position position="167"/>
    </location>
    <ligand>
        <name>Mg(2+)</name>
        <dbReference type="ChEBI" id="CHEBI:18420"/>
    </ligand>
</feature>
<keyword evidence="3 11" id="KW-0285">Flavoprotein</keyword>
<comment type="function">
    <text evidence="11">Involved in the biosynthesis of isoprenoids. Catalyzes the 1,3-allylic rearrangement of the homoallylic substrate isopentenyl (IPP) to its allylic isomer, dimethylallyl diphosphate (DMAPP).</text>
</comment>
<reference evidence="13 14" key="1">
    <citation type="journal article" date="2018" name="Sci. Rep.">
        <title>Genome Features and Biochemical Characteristics of a Robust, Fast Growing and Naturally Transformable Cyanobacterium Synechococcus elongatus PCC 11801 Isolated from India.</title>
        <authorList>
            <person name="Jaiswal D."/>
            <person name="Sengupta A."/>
            <person name="Sohoni S."/>
            <person name="Sengupta S."/>
            <person name="Phadnavis A.G."/>
            <person name="Pakrasi H.B."/>
            <person name="Wangikar P.P."/>
        </authorList>
    </citation>
    <scope>NUCLEOTIDE SEQUENCE [LARGE SCALE GENOMIC DNA]</scope>
    <source>
        <strain evidence="13 14">PCC 11801</strain>
    </source>
</reference>
<dbReference type="GO" id="GO:0010181">
    <property type="term" value="F:FMN binding"/>
    <property type="evidence" value="ECO:0007669"/>
    <property type="project" value="UniProtKB-UniRule"/>
</dbReference>
<evidence type="ECO:0000256" key="2">
    <source>
        <dbReference type="ARBA" id="ARBA00022490"/>
    </source>
</evidence>
<name>A0AAN1UUP4_SYNEL</name>
<dbReference type="InterPro" id="IPR000262">
    <property type="entry name" value="FMN-dep_DH"/>
</dbReference>
<proteinExistence type="inferred from homology"/>
<evidence type="ECO:0000256" key="1">
    <source>
        <dbReference type="ARBA" id="ARBA00001917"/>
    </source>
</evidence>
<dbReference type="PIRSF" id="PIRSF003314">
    <property type="entry name" value="IPP_isomerase"/>
    <property type="match status" value="1"/>
</dbReference>
<dbReference type="CDD" id="cd02811">
    <property type="entry name" value="IDI-2_FMN"/>
    <property type="match status" value="1"/>
</dbReference>
<feature type="binding site" evidence="11">
    <location>
        <begin position="14"/>
        <end position="15"/>
    </location>
    <ligand>
        <name>substrate</name>
    </ligand>
</feature>
<evidence type="ECO:0000256" key="7">
    <source>
        <dbReference type="ARBA" id="ARBA00022857"/>
    </source>
</evidence>
<feature type="binding site" evidence="11">
    <location>
        <position position="198"/>
    </location>
    <ligand>
        <name>FMN</name>
        <dbReference type="ChEBI" id="CHEBI:58210"/>
    </ligand>
</feature>
<dbReference type="PANTHER" id="PTHR43665:SF1">
    <property type="entry name" value="ISOPENTENYL-DIPHOSPHATE DELTA-ISOMERASE"/>
    <property type="match status" value="1"/>
</dbReference>
<evidence type="ECO:0000256" key="3">
    <source>
        <dbReference type="ARBA" id="ARBA00022630"/>
    </source>
</evidence>
<dbReference type="EC" id="5.3.3.2" evidence="11"/>
<organism evidence="13 14">
    <name type="scientific">Synechococcus elongatus PCC 11801</name>
    <dbReference type="NCBI Taxonomy" id="2219813"/>
    <lineage>
        <taxon>Bacteria</taxon>
        <taxon>Bacillati</taxon>
        <taxon>Cyanobacteriota</taxon>
        <taxon>Cyanophyceae</taxon>
        <taxon>Synechococcales</taxon>
        <taxon>Synechococcaceae</taxon>
        <taxon>Synechococcus</taxon>
    </lineage>
</organism>
<feature type="binding site" evidence="11">
    <location>
        <begin position="278"/>
        <end position="280"/>
    </location>
    <ligand>
        <name>FMN</name>
        <dbReference type="ChEBI" id="CHEBI:58210"/>
    </ligand>
</feature>
<dbReference type="GO" id="GO:0008299">
    <property type="term" value="P:isoprenoid biosynthetic process"/>
    <property type="evidence" value="ECO:0007669"/>
    <property type="project" value="UniProtKB-UniRule"/>
</dbReference>
<evidence type="ECO:0000256" key="10">
    <source>
        <dbReference type="ARBA" id="ARBA00025810"/>
    </source>
</evidence>
<keyword evidence="8 11" id="KW-0414">Isoprene biosynthesis</keyword>
<accession>A0AAN1UUP4</accession>
<keyword evidence="5 11" id="KW-0479">Metal-binding</keyword>
<dbReference type="Gene3D" id="3.20.20.70">
    <property type="entry name" value="Aldolase class I"/>
    <property type="match status" value="1"/>
</dbReference>
<dbReference type="RefSeq" id="WP_208673063.1">
    <property type="nucleotide sequence ID" value="NZ_CP030139.2"/>
</dbReference>
<evidence type="ECO:0000313" key="14">
    <source>
        <dbReference type="Proteomes" id="UP000267249"/>
    </source>
</evidence>
<feature type="binding site" evidence="11">
    <location>
        <position position="72"/>
    </location>
    <ligand>
        <name>FMN</name>
        <dbReference type="ChEBI" id="CHEBI:58210"/>
    </ligand>
</feature>
<keyword evidence="4 11" id="KW-0288">FMN</keyword>
<sequence length="348" mass="36963">MNLPIAADSSLPQRKAEHLQLCLAPDVESPEVTTGLERYRFQHCALPNLSLQSLDLSTQFLGRSLGAPLLISSMTGGTAAAQLINRRLAIAAQKYRLAMGVGSQRVMLRQPETTSTFDVRDLAPDILLLANLGAVQLNYGVTLADAQQLVDRLGADALILHLNPLQECIQAEGDTDFRGLLARIGELCAGLNVPVIVKEVGNGLSAPVAEQLLSVGVAALDVAGAGGTSWARVEGQRAADPLLRRLGDRFGDWGIPTAESLQQVRQVSASVPLIASGGIRHGLDAAKAIALGADLVGLARPFLVAADQSEEALDRWITELLAELRIVRFCTDSPDWAALQRPGVLLPC</sequence>
<evidence type="ECO:0000256" key="5">
    <source>
        <dbReference type="ARBA" id="ARBA00022723"/>
    </source>
</evidence>
<evidence type="ECO:0000256" key="6">
    <source>
        <dbReference type="ARBA" id="ARBA00022842"/>
    </source>
</evidence>
<dbReference type="AlphaFoldDB" id="A0AAN1UUP4"/>
<evidence type="ECO:0000256" key="8">
    <source>
        <dbReference type="ARBA" id="ARBA00023229"/>
    </source>
</evidence>
<keyword evidence="9 11" id="KW-0413">Isomerase</keyword>
<comment type="subcellular location">
    <subcellularLocation>
        <location evidence="11">Cytoplasm</location>
    </subcellularLocation>
</comment>
<evidence type="ECO:0000256" key="4">
    <source>
        <dbReference type="ARBA" id="ARBA00022643"/>
    </source>
</evidence>
<comment type="similarity">
    <text evidence="11">Belongs to the IPP isomerase type 2 family.</text>
</comment>
<feature type="binding site" evidence="11">
    <location>
        <position position="166"/>
    </location>
    <ligand>
        <name>substrate</name>
    </ligand>
</feature>
<keyword evidence="6 11" id="KW-0460">Magnesium</keyword>
<dbReference type="GO" id="GO:0005737">
    <property type="term" value="C:cytoplasm"/>
    <property type="evidence" value="ECO:0007669"/>
    <property type="project" value="UniProtKB-SubCell"/>
</dbReference>
<feature type="binding site" evidence="11">
    <location>
        <position position="228"/>
    </location>
    <ligand>
        <name>FMN</name>
        <dbReference type="ChEBI" id="CHEBI:58210"/>
    </ligand>
</feature>
<dbReference type="GO" id="GO:0004452">
    <property type="term" value="F:isopentenyl-diphosphate delta-isomerase activity"/>
    <property type="evidence" value="ECO:0007669"/>
    <property type="project" value="UniProtKB-UniRule"/>
</dbReference>
<dbReference type="Proteomes" id="UP000267249">
    <property type="component" value="Chromosome"/>
</dbReference>
<evidence type="ECO:0000259" key="12">
    <source>
        <dbReference type="Pfam" id="PF01070"/>
    </source>
</evidence>
<keyword evidence="7 11" id="KW-0521">NADP</keyword>
<feature type="binding site" evidence="11">
    <location>
        <begin position="103"/>
        <end position="105"/>
    </location>
    <ligand>
        <name>substrate</name>
    </ligand>
</feature>
<evidence type="ECO:0000256" key="9">
    <source>
        <dbReference type="ARBA" id="ARBA00023235"/>
    </source>
</evidence>
<comment type="cofactor">
    <cofactor evidence="11">
        <name>NADPH</name>
        <dbReference type="ChEBI" id="CHEBI:57783"/>
    </cofactor>
</comment>
<feature type="binding site" evidence="11">
    <location>
        <position position="131"/>
    </location>
    <ligand>
        <name>FMN</name>
        <dbReference type="ChEBI" id="CHEBI:58210"/>
    </ligand>
</feature>
<dbReference type="GO" id="GO:0000287">
    <property type="term" value="F:magnesium ion binding"/>
    <property type="evidence" value="ECO:0007669"/>
    <property type="project" value="UniProtKB-UniRule"/>
</dbReference>
<dbReference type="PANTHER" id="PTHR43665">
    <property type="entry name" value="ISOPENTENYL-DIPHOSPHATE DELTA-ISOMERASE"/>
    <property type="match status" value="1"/>
</dbReference>
<dbReference type="GO" id="GO:0016491">
    <property type="term" value="F:oxidoreductase activity"/>
    <property type="evidence" value="ECO:0007669"/>
    <property type="project" value="InterPro"/>
</dbReference>
<gene>
    <name evidence="11 13" type="primary">fni</name>
    <name evidence="13" type="ORF">DOP62_08860</name>
</gene>
<dbReference type="InterPro" id="IPR013785">
    <property type="entry name" value="Aldolase_TIM"/>
</dbReference>
<feature type="binding site" evidence="11">
    <location>
        <position position="103"/>
    </location>
    <ligand>
        <name>FMN</name>
        <dbReference type="ChEBI" id="CHEBI:58210"/>
    </ligand>
</feature>
<dbReference type="HAMAP" id="MF_00354">
    <property type="entry name" value="Idi_2"/>
    <property type="match status" value="1"/>
</dbReference>
<dbReference type="GO" id="GO:0070402">
    <property type="term" value="F:NADPH binding"/>
    <property type="evidence" value="ECO:0007669"/>
    <property type="project" value="UniProtKB-UniRule"/>
</dbReference>
<feature type="binding site" evidence="11">
    <location>
        <begin position="299"/>
        <end position="300"/>
    </location>
    <ligand>
        <name>FMN</name>
        <dbReference type="ChEBI" id="CHEBI:58210"/>
    </ligand>
</feature>
<comment type="subunit">
    <text evidence="10 11">Homooctamer. Dimer of tetramers.</text>
</comment>
<dbReference type="Pfam" id="PF01070">
    <property type="entry name" value="FMN_dh"/>
    <property type="match status" value="1"/>
</dbReference>
<keyword evidence="2 11" id="KW-0963">Cytoplasm</keyword>
<feature type="domain" description="FMN-dependent dehydrogenase" evidence="12">
    <location>
        <begin position="183"/>
        <end position="326"/>
    </location>
</feature>
<protein>
    <recommendedName>
        <fullName evidence="11">Isopentenyl-diphosphate delta-isomerase</fullName>
        <shortName evidence="11">IPP isomerase</shortName>
        <ecNumber evidence="11">5.3.3.2</ecNumber>
    </recommendedName>
    <alternativeName>
        <fullName evidence="11">Isopentenyl diphosphate:dimethylallyl diphosphate isomerase</fullName>
    </alternativeName>
    <alternativeName>
        <fullName evidence="11">Isopentenyl pyrophosphate isomerase</fullName>
    </alternativeName>
    <alternativeName>
        <fullName evidence="11">Type 2 isopentenyl diphosphate isomerase</fullName>
        <shortName evidence="11">IDI-2</shortName>
    </alternativeName>
</protein>
<comment type="caution">
    <text evidence="11">Lacks conserved residue(s) required for the propagation of feature annotation.</text>
</comment>
<comment type="catalytic activity">
    <reaction evidence="11">
        <text>isopentenyl diphosphate = dimethylallyl diphosphate</text>
        <dbReference type="Rhea" id="RHEA:23284"/>
        <dbReference type="ChEBI" id="CHEBI:57623"/>
        <dbReference type="ChEBI" id="CHEBI:128769"/>
        <dbReference type="EC" id="5.3.3.2"/>
    </reaction>
</comment>
<evidence type="ECO:0000256" key="11">
    <source>
        <dbReference type="HAMAP-Rule" id="MF_00354"/>
    </source>
</evidence>
<dbReference type="SUPFAM" id="SSF51395">
    <property type="entry name" value="FMN-linked oxidoreductases"/>
    <property type="match status" value="1"/>
</dbReference>
<dbReference type="EMBL" id="CP030139">
    <property type="protein sequence ID" value="AZB72807.1"/>
    <property type="molecule type" value="Genomic_DNA"/>
</dbReference>
<feature type="binding site" evidence="11">
    <location>
        <begin position="73"/>
        <end position="75"/>
    </location>
    <ligand>
        <name>FMN</name>
        <dbReference type="ChEBI" id="CHEBI:58210"/>
    </ligand>
</feature>
<evidence type="ECO:0000313" key="13">
    <source>
        <dbReference type="EMBL" id="AZB72807.1"/>
    </source>
</evidence>
<comment type="cofactor">
    <cofactor evidence="1 11">
        <name>FMN</name>
        <dbReference type="ChEBI" id="CHEBI:58210"/>
    </cofactor>
</comment>
<comment type="cofactor">
    <cofactor evidence="11">
        <name>Mg(2+)</name>
        <dbReference type="ChEBI" id="CHEBI:18420"/>
    </cofactor>
</comment>
<dbReference type="NCBIfam" id="TIGR02151">
    <property type="entry name" value="IPP_isom_2"/>
    <property type="match status" value="1"/>
</dbReference>
<dbReference type="InterPro" id="IPR011179">
    <property type="entry name" value="IPdP_isomerase"/>
</dbReference>